<keyword evidence="1" id="KW-0812">Transmembrane</keyword>
<accession>X6NYV5</accession>
<feature type="chain" id="PRO_5004975635" description="C-type lectin domain-containing protein" evidence="2">
    <location>
        <begin position="19"/>
        <end position="338"/>
    </location>
</feature>
<gene>
    <name evidence="3" type="ORF">RFI_06050</name>
</gene>
<comment type="caution">
    <text evidence="3">The sequence shown here is derived from an EMBL/GenBank/DDBJ whole genome shotgun (WGS) entry which is preliminary data.</text>
</comment>
<reference evidence="3 4" key="1">
    <citation type="journal article" date="2013" name="Curr. Biol.">
        <title>The Genome of the Foraminiferan Reticulomyxa filosa.</title>
        <authorList>
            <person name="Glockner G."/>
            <person name="Hulsmann N."/>
            <person name="Schleicher M."/>
            <person name="Noegel A.A."/>
            <person name="Eichinger L."/>
            <person name="Gallinger C."/>
            <person name="Pawlowski J."/>
            <person name="Sierra R."/>
            <person name="Euteneuer U."/>
            <person name="Pillet L."/>
            <person name="Moustafa A."/>
            <person name="Platzer M."/>
            <person name="Groth M."/>
            <person name="Szafranski K."/>
            <person name="Schliwa M."/>
        </authorList>
    </citation>
    <scope>NUCLEOTIDE SEQUENCE [LARGE SCALE GENOMIC DNA]</scope>
</reference>
<name>X6NYV5_RETFI</name>
<dbReference type="AlphaFoldDB" id="X6NYV5"/>
<feature type="signal peptide" evidence="2">
    <location>
        <begin position="1"/>
        <end position="18"/>
    </location>
</feature>
<evidence type="ECO:0000256" key="1">
    <source>
        <dbReference type="SAM" id="Phobius"/>
    </source>
</evidence>
<evidence type="ECO:0000313" key="3">
    <source>
        <dbReference type="EMBL" id="ETO31068.1"/>
    </source>
</evidence>
<dbReference type="EMBL" id="ASPP01005152">
    <property type="protein sequence ID" value="ETO31068.1"/>
    <property type="molecule type" value="Genomic_DNA"/>
</dbReference>
<dbReference type="Proteomes" id="UP000023152">
    <property type="component" value="Unassembled WGS sequence"/>
</dbReference>
<feature type="transmembrane region" description="Helical" evidence="1">
    <location>
        <begin position="54"/>
        <end position="75"/>
    </location>
</feature>
<organism evidence="3 4">
    <name type="scientific">Reticulomyxa filosa</name>
    <dbReference type="NCBI Taxonomy" id="46433"/>
    <lineage>
        <taxon>Eukaryota</taxon>
        <taxon>Sar</taxon>
        <taxon>Rhizaria</taxon>
        <taxon>Retaria</taxon>
        <taxon>Foraminifera</taxon>
        <taxon>Monothalamids</taxon>
        <taxon>Reticulomyxidae</taxon>
        <taxon>Reticulomyxa</taxon>
    </lineage>
</organism>
<evidence type="ECO:0000256" key="2">
    <source>
        <dbReference type="SAM" id="SignalP"/>
    </source>
</evidence>
<keyword evidence="1" id="KW-0472">Membrane</keyword>
<protein>
    <recommendedName>
        <fullName evidence="5">C-type lectin domain-containing protein</fullName>
    </recommendedName>
</protein>
<evidence type="ECO:0008006" key="5">
    <source>
        <dbReference type="Google" id="ProtNLM"/>
    </source>
</evidence>
<keyword evidence="1" id="KW-1133">Transmembrane helix</keyword>
<feature type="non-terminal residue" evidence="3">
    <location>
        <position position="338"/>
    </location>
</feature>
<evidence type="ECO:0000313" key="4">
    <source>
        <dbReference type="Proteomes" id="UP000023152"/>
    </source>
</evidence>
<keyword evidence="4" id="KW-1185">Reference proteome</keyword>
<feature type="transmembrane region" description="Helical" evidence="1">
    <location>
        <begin position="144"/>
        <end position="168"/>
    </location>
</feature>
<sequence>MTLLWIAFVVNVFELWYCSTPNGRCDSCLSGDNKINKLQLDSDTRLPRENVRKLTIGFAVSLVFLFISAVAMTSVTHEVFQNVEFFNFDKTWENNYNDHSKYILCNKKQDGRRLGDLANGEEKSSELKTKYSDEYDALCRNQTFYSTGVAVAFATMDWFLLLVLAVYWHTNDKYQTKMKYEQSGRVWRDFTCFYLRGVRSQISWLGRILGGDFFGSTWFYLHSNDATKLHRYLTENVPWFAKLDPKQPGASELMPHCKIGSKGSFIWAKSCMEYVEIPFLTCQKKLISLNFKRMSLLTNFEKLKYQKIGATLNIFVLVIRAILFLTGFFSTMDAPFEK</sequence>
<proteinExistence type="predicted"/>
<keyword evidence="2" id="KW-0732">Signal</keyword>
<feature type="transmembrane region" description="Helical" evidence="1">
    <location>
        <begin position="310"/>
        <end position="329"/>
    </location>
</feature>